<dbReference type="GO" id="GO:0019843">
    <property type="term" value="F:rRNA binding"/>
    <property type="evidence" value="ECO:0007669"/>
    <property type="project" value="UniProtKB-KW"/>
</dbReference>
<evidence type="ECO:0000313" key="13">
    <source>
        <dbReference type="EMBL" id="QII82719.1"/>
    </source>
</evidence>
<dbReference type="CDD" id="cd01854">
    <property type="entry name" value="YjeQ_EngC"/>
    <property type="match status" value="1"/>
</dbReference>
<dbReference type="EMBL" id="CP049740">
    <property type="protein sequence ID" value="QII82719.1"/>
    <property type="molecule type" value="Genomic_DNA"/>
</dbReference>
<keyword evidence="4 10" id="KW-0699">rRNA-binding</keyword>
<evidence type="ECO:0000259" key="12">
    <source>
        <dbReference type="PROSITE" id="PS51721"/>
    </source>
</evidence>
<dbReference type="PROSITE" id="PS51721">
    <property type="entry name" value="G_CP"/>
    <property type="match status" value="1"/>
</dbReference>
<dbReference type="Pfam" id="PF03193">
    <property type="entry name" value="RsgA_GTPase"/>
    <property type="match status" value="1"/>
</dbReference>
<feature type="domain" description="EngC GTPase" evidence="11">
    <location>
        <begin position="72"/>
        <end position="222"/>
    </location>
</feature>
<dbReference type="SUPFAM" id="SSF50249">
    <property type="entry name" value="Nucleic acid-binding proteins"/>
    <property type="match status" value="1"/>
</dbReference>
<dbReference type="InterPro" id="IPR010914">
    <property type="entry name" value="RsgA_GTPase_dom"/>
</dbReference>
<dbReference type="EC" id="3.6.1.-" evidence="10"/>
<keyword evidence="7 10" id="KW-0862">Zinc</keyword>
<dbReference type="GO" id="GO:0003924">
    <property type="term" value="F:GTPase activity"/>
    <property type="evidence" value="ECO:0007669"/>
    <property type="project" value="UniProtKB-UniRule"/>
</dbReference>
<evidence type="ECO:0000256" key="10">
    <source>
        <dbReference type="HAMAP-Rule" id="MF_01820"/>
    </source>
</evidence>
<comment type="similarity">
    <text evidence="10">Belongs to the TRAFAC class YlqF/YawG GTPase family. RsgA subfamily.</text>
</comment>
<comment type="function">
    <text evidence="10">One of several proteins that assist in the late maturation steps of the functional core of the 30S ribosomal subunit. Helps release RbfA from mature subunits. May play a role in the assembly of ribosomal proteins into the subunit. Circularly permuted GTPase that catalyzes slow GTP hydrolysis, GTPase activity is stimulated by the 30S ribosomal subunit.</text>
</comment>
<dbReference type="Pfam" id="PF16745">
    <property type="entry name" value="RsgA_N"/>
    <property type="match status" value="1"/>
</dbReference>
<comment type="subcellular location">
    <subcellularLocation>
        <location evidence="10">Cytoplasm</location>
    </subcellularLocation>
</comment>
<comment type="cofactor">
    <cofactor evidence="10">
        <name>Zn(2+)</name>
        <dbReference type="ChEBI" id="CHEBI:29105"/>
    </cofactor>
    <text evidence="10">Binds 1 zinc ion per subunit.</text>
</comment>
<keyword evidence="3 10" id="KW-0479">Metal-binding</keyword>
<dbReference type="Gene3D" id="2.40.50.140">
    <property type="entry name" value="Nucleic acid-binding proteins"/>
    <property type="match status" value="1"/>
</dbReference>
<evidence type="ECO:0000256" key="6">
    <source>
        <dbReference type="ARBA" id="ARBA00022801"/>
    </source>
</evidence>
<dbReference type="NCBIfam" id="TIGR00157">
    <property type="entry name" value="ribosome small subunit-dependent GTPase A"/>
    <property type="match status" value="1"/>
</dbReference>
<dbReference type="InterPro" id="IPR027417">
    <property type="entry name" value="P-loop_NTPase"/>
</dbReference>
<protein>
    <recommendedName>
        <fullName evidence="10">Small ribosomal subunit biogenesis GTPase RsgA</fullName>
        <ecNumber evidence="10">3.6.1.-</ecNumber>
    </recommendedName>
</protein>
<evidence type="ECO:0000313" key="14">
    <source>
        <dbReference type="Proteomes" id="UP000501451"/>
    </source>
</evidence>
<evidence type="ECO:0000256" key="3">
    <source>
        <dbReference type="ARBA" id="ARBA00022723"/>
    </source>
</evidence>
<dbReference type="CDD" id="cd04466">
    <property type="entry name" value="S1_YloQ_GTPase"/>
    <property type="match status" value="1"/>
</dbReference>
<evidence type="ECO:0000256" key="5">
    <source>
        <dbReference type="ARBA" id="ARBA00022741"/>
    </source>
</evidence>
<dbReference type="AlphaFoldDB" id="A0A6G7KBT0"/>
<feature type="binding site" evidence="10">
    <location>
        <begin position="167"/>
        <end position="175"/>
    </location>
    <ligand>
        <name>GTP</name>
        <dbReference type="ChEBI" id="CHEBI:37565"/>
    </ligand>
</feature>
<accession>A0A6G7KBT0</accession>
<feature type="binding site" evidence="10">
    <location>
        <begin position="112"/>
        <end position="115"/>
    </location>
    <ligand>
        <name>GTP</name>
        <dbReference type="ChEBI" id="CHEBI:37565"/>
    </ligand>
</feature>
<dbReference type="GO" id="GO:0046872">
    <property type="term" value="F:metal ion binding"/>
    <property type="evidence" value="ECO:0007669"/>
    <property type="project" value="UniProtKB-KW"/>
</dbReference>
<dbReference type="InterPro" id="IPR004881">
    <property type="entry name" value="Ribosome_biogen_GTPase_RsgA"/>
</dbReference>
<dbReference type="SUPFAM" id="SSF52540">
    <property type="entry name" value="P-loop containing nucleoside triphosphate hydrolases"/>
    <property type="match status" value="1"/>
</dbReference>
<dbReference type="GO" id="GO:0005525">
    <property type="term" value="F:GTP binding"/>
    <property type="evidence" value="ECO:0007669"/>
    <property type="project" value="UniProtKB-UniRule"/>
</dbReference>
<dbReference type="InterPro" id="IPR031944">
    <property type="entry name" value="RsgA_N"/>
</dbReference>
<feature type="binding site" evidence="10">
    <location>
        <position position="255"/>
    </location>
    <ligand>
        <name>Zn(2+)</name>
        <dbReference type="ChEBI" id="CHEBI:29105"/>
    </ligand>
</feature>
<dbReference type="GO" id="GO:0042274">
    <property type="term" value="P:ribosomal small subunit biogenesis"/>
    <property type="evidence" value="ECO:0007669"/>
    <property type="project" value="UniProtKB-UniRule"/>
</dbReference>
<dbReference type="PANTHER" id="PTHR32120">
    <property type="entry name" value="SMALL RIBOSOMAL SUBUNIT BIOGENESIS GTPASE RSGA"/>
    <property type="match status" value="1"/>
</dbReference>
<keyword evidence="6 10" id="KW-0378">Hydrolase</keyword>
<evidence type="ECO:0000256" key="8">
    <source>
        <dbReference type="ARBA" id="ARBA00022884"/>
    </source>
</evidence>
<sequence length="299" mass="33786">MGEGQIRKALSGFYYVYSNGETYQTRGRGNFRVKDTTPLVGDFVTFESDNLSEGILKSIKARKNELVRPPIANIDVGVIVMSAVEPKFSTYLLDRFLVYLEGQHMAAVIYISKTDLLNAEEEEELATYQELYQSLGYQVFLSDQHTNQTAIDALLTAIDNQTAVFMGQSGVGKSTLLNHILPHLELETGEISMALGRGKHTTRHVELIPVGEALIADTPGFSSVELTEIDEQDLPDLFPEFLANRDDCRFSGCKHLNEPKCRIKELVAQGDINQERYDHYLQFLDEIQNRKPNYQKNKK</sequence>
<name>A0A6G7KBT0_9LACT</name>
<dbReference type="RefSeq" id="WP_166163397.1">
    <property type="nucleotide sequence ID" value="NZ_CP049740.1"/>
</dbReference>
<feature type="binding site" evidence="10">
    <location>
        <position position="248"/>
    </location>
    <ligand>
        <name>Zn(2+)</name>
        <dbReference type="ChEBI" id="CHEBI:29105"/>
    </ligand>
</feature>
<dbReference type="GO" id="GO:0005737">
    <property type="term" value="C:cytoplasm"/>
    <property type="evidence" value="ECO:0007669"/>
    <property type="project" value="UniProtKB-SubCell"/>
</dbReference>
<organism evidence="13 14">
    <name type="scientific">Jeotgalibaca arthritidis</name>
    <dbReference type="NCBI Taxonomy" id="1868794"/>
    <lineage>
        <taxon>Bacteria</taxon>
        <taxon>Bacillati</taxon>
        <taxon>Bacillota</taxon>
        <taxon>Bacilli</taxon>
        <taxon>Lactobacillales</taxon>
        <taxon>Carnobacteriaceae</taxon>
        <taxon>Jeotgalibaca</taxon>
    </lineage>
</organism>
<dbReference type="Gene3D" id="3.40.50.300">
    <property type="entry name" value="P-loop containing nucleotide triphosphate hydrolases"/>
    <property type="match status" value="1"/>
</dbReference>
<comment type="subunit">
    <text evidence="10">Monomer. Associates with 30S ribosomal subunit, binds 16S rRNA.</text>
</comment>
<keyword evidence="1 10" id="KW-0963">Cytoplasm</keyword>
<feature type="domain" description="CP-type G" evidence="12">
    <location>
        <begin position="63"/>
        <end position="224"/>
    </location>
</feature>
<keyword evidence="8 10" id="KW-0694">RNA-binding</keyword>
<gene>
    <name evidence="10 13" type="primary">rsgA</name>
    <name evidence="13" type="ORF">G7057_09900</name>
</gene>
<dbReference type="HAMAP" id="MF_01820">
    <property type="entry name" value="GTPase_RsgA"/>
    <property type="match status" value="1"/>
</dbReference>
<evidence type="ECO:0000256" key="7">
    <source>
        <dbReference type="ARBA" id="ARBA00022833"/>
    </source>
</evidence>
<keyword evidence="5 10" id="KW-0547">Nucleotide-binding</keyword>
<evidence type="ECO:0000256" key="4">
    <source>
        <dbReference type="ARBA" id="ARBA00022730"/>
    </source>
</evidence>
<evidence type="ECO:0000256" key="9">
    <source>
        <dbReference type="ARBA" id="ARBA00023134"/>
    </source>
</evidence>
<keyword evidence="14" id="KW-1185">Reference proteome</keyword>
<feature type="binding site" evidence="10">
    <location>
        <position position="253"/>
    </location>
    <ligand>
        <name>Zn(2+)</name>
        <dbReference type="ChEBI" id="CHEBI:29105"/>
    </ligand>
</feature>
<dbReference type="PROSITE" id="PS50936">
    <property type="entry name" value="ENGC_GTPASE"/>
    <property type="match status" value="1"/>
</dbReference>
<evidence type="ECO:0000259" key="11">
    <source>
        <dbReference type="PROSITE" id="PS50936"/>
    </source>
</evidence>
<dbReference type="InterPro" id="IPR030378">
    <property type="entry name" value="G_CP_dom"/>
</dbReference>
<proteinExistence type="inferred from homology"/>
<evidence type="ECO:0000256" key="1">
    <source>
        <dbReference type="ARBA" id="ARBA00022490"/>
    </source>
</evidence>
<keyword evidence="9 10" id="KW-0342">GTP-binding</keyword>
<dbReference type="Proteomes" id="UP000501451">
    <property type="component" value="Chromosome"/>
</dbReference>
<keyword evidence="2 10" id="KW-0690">Ribosome biogenesis</keyword>
<dbReference type="KEGG" id="jar:G7057_09900"/>
<evidence type="ECO:0000256" key="2">
    <source>
        <dbReference type="ARBA" id="ARBA00022517"/>
    </source>
</evidence>
<dbReference type="InterPro" id="IPR012340">
    <property type="entry name" value="NA-bd_OB-fold"/>
</dbReference>
<feature type="binding site" evidence="10">
    <location>
        <position position="261"/>
    </location>
    <ligand>
        <name>Zn(2+)</name>
        <dbReference type="ChEBI" id="CHEBI:29105"/>
    </ligand>
</feature>
<reference evidence="13 14" key="1">
    <citation type="journal article" date="2017" name="Int. J. Syst. Evol. Microbiol.">
        <title>Jeotgalibaca porci sp. nov. and Jeotgalibaca arthritidis sp. nov., isolated from pigs, and emended description of the genus Jeotgalibaca.</title>
        <authorList>
            <person name="Zamora L."/>
            <person name="Perez-Sancho M."/>
            <person name="Dominguez L."/>
            <person name="Fernandez-Garayzabal J.F."/>
            <person name="Vela A.I."/>
        </authorList>
    </citation>
    <scope>NUCLEOTIDE SEQUENCE [LARGE SCALE GENOMIC DNA]</scope>
    <source>
        <strain evidence="13 14">CECT 9157</strain>
    </source>
</reference>
<dbReference type="PANTHER" id="PTHR32120:SF11">
    <property type="entry name" value="SMALL RIBOSOMAL SUBUNIT BIOGENESIS GTPASE RSGA 1, MITOCHONDRIAL-RELATED"/>
    <property type="match status" value="1"/>
</dbReference>
<dbReference type="Gene3D" id="1.10.40.50">
    <property type="entry name" value="Probable gtpase engc, domain 3"/>
    <property type="match status" value="1"/>
</dbReference>